<gene>
    <name evidence="4" type="ORF">C7460_101246</name>
</gene>
<dbReference type="GO" id="GO:0005975">
    <property type="term" value="P:carbohydrate metabolic process"/>
    <property type="evidence" value="ECO:0007669"/>
    <property type="project" value="InterPro"/>
</dbReference>
<dbReference type="Proteomes" id="UP000256779">
    <property type="component" value="Unassembled WGS sequence"/>
</dbReference>
<proteinExistence type="predicted"/>
<dbReference type="InterPro" id="IPR002509">
    <property type="entry name" value="NODB_dom"/>
</dbReference>
<dbReference type="GO" id="GO:0016020">
    <property type="term" value="C:membrane"/>
    <property type="evidence" value="ECO:0007669"/>
    <property type="project" value="TreeGrafter"/>
</dbReference>
<protein>
    <submittedName>
        <fullName evidence="4">Peptidoglycan/xylan/chitin deacetylase (PgdA/CDA1 family)</fullName>
    </submittedName>
</protein>
<sequence>MRLYFYKNPRWLQSLYKGALWSAPDHGVKSIYLTFDDGPAPDATPWVVEQLRAFNAKGTFFVNGQRAERYPDLLQQLLSEGHAIGNHGYLHLSGWSTNTADYLENLKKGQRALENIATSRLFRPPYGRMKPSQLSGIKALGYSPVMWTHLSGDFDQTLDAGKALKVLLQATSGSIIVFHDSFQARENLHKLLPEVLLHFSTLGYHFKSLDFICD</sequence>
<evidence type="ECO:0000256" key="2">
    <source>
        <dbReference type="ARBA" id="ARBA00022801"/>
    </source>
</evidence>
<evidence type="ECO:0000259" key="3">
    <source>
        <dbReference type="PROSITE" id="PS51677"/>
    </source>
</evidence>
<dbReference type="PANTHER" id="PTHR10587">
    <property type="entry name" value="GLYCOSYL TRANSFERASE-RELATED"/>
    <property type="match status" value="1"/>
</dbReference>
<feature type="domain" description="NodB homology" evidence="3">
    <location>
        <begin position="29"/>
        <end position="207"/>
    </location>
</feature>
<dbReference type="Pfam" id="PF01522">
    <property type="entry name" value="Polysacc_deac_1"/>
    <property type="match status" value="1"/>
</dbReference>
<keyword evidence="5" id="KW-1185">Reference proteome</keyword>
<dbReference type="GO" id="GO:0046872">
    <property type="term" value="F:metal ion binding"/>
    <property type="evidence" value="ECO:0007669"/>
    <property type="project" value="UniProtKB-KW"/>
</dbReference>
<dbReference type="InterPro" id="IPR050248">
    <property type="entry name" value="Polysacc_deacetylase_ArnD"/>
</dbReference>
<evidence type="ECO:0000313" key="5">
    <source>
        <dbReference type="Proteomes" id="UP000256779"/>
    </source>
</evidence>
<dbReference type="RefSeq" id="WP_115866233.1">
    <property type="nucleotide sequence ID" value="NZ_QREG01000001.1"/>
</dbReference>
<dbReference type="Gene3D" id="3.20.20.370">
    <property type="entry name" value="Glycoside hydrolase/deacetylase"/>
    <property type="match status" value="1"/>
</dbReference>
<dbReference type="SUPFAM" id="SSF88713">
    <property type="entry name" value="Glycoside hydrolase/deacetylase"/>
    <property type="match status" value="1"/>
</dbReference>
<evidence type="ECO:0000313" key="4">
    <source>
        <dbReference type="EMBL" id="REE05727.1"/>
    </source>
</evidence>
<dbReference type="InterPro" id="IPR011330">
    <property type="entry name" value="Glyco_hydro/deAcase_b/a-brl"/>
</dbReference>
<evidence type="ECO:0000256" key="1">
    <source>
        <dbReference type="ARBA" id="ARBA00022723"/>
    </source>
</evidence>
<dbReference type="GO" id="GO:0016810">
    <property type="term" value="F:hydrolase activity, acting on carbon-nitrogen (but not peptide) bonds"/>
    <property type="evidence" value="ECO:0007669"/>
    <property type="project" value="InterPro"/>
</dbReference>
<accession>A0A3D9LGJ1</accession>
<dbReference type="PROSITE" id="PS51677">
    <property type="entry name" value="NODB"/>
    <property type="match status" value="1"/>
</dbReference>
<dbReference type="PANTHER" id="PTHR10587:SF133">
    <property type="entry name" value="CHITIN DEACETYLASE 1-RELATED"/>
    <property type="match status" value="1"/>
</dbReference>
<organism evidence="4 5">
    <name type="scientific">Marinoscillum furvescens DSM 4134</name>
    <dbReference type="NCBI Taxonomy" id="1122208"/>
    <lineage>
        <taxon>Bacteria</taxon>
        <taxon>Pseudomonadati</taxon>
        <taxon>Bacteroidota</taxon>
        <taxon>Cytophagia</taxon>
        <taxon>Cytophagales</taxon>
        <taxon>Reichenbachiellaceae</taxon>
        <taxon>Marinoscillum</taxon>
    </lineage>
</organism>
<reference evidence="4 5" key="1">
    <citation type="submission" date="2018-07" db="EMBL/GenBank/DDBJ databases">
        <title>Genomic Encyclopedia of Type Strains, Phase IV (KMG-IV): sequencing the most valuable type-strain genomes for metagenomic binning, comparative biology and taxonomic classification.</title>
        <authorList>
            <person name="Goeker M."/>
        </authorList>
    </citation>
    <scope>NUCLEOTIDE SEQUENCE [LARGE SCALE GENOMIC DNA]</scope>
    <source>
        <strain evidence="4 5">DSM 4134</strain>
    </source>
</reference>
<dbReference type="AlphaFoldDB" id="A0A3D9LGJ1"/>
<keyword evidence="1" id="KW-0479">Metal-binding</keyword>
<keyword evidence="2" id="KW-0378">Hydrolase</keyword>
<dbReference type="EMBL" id="QREG01000001">
    <property type="protein sequence ID" value="REE05727.1"/>
    <property type="molecule type" value="Genomic_DNA"/>
</dbReference>
<comment type="caution">
    <text evidence="4">The sequence shown here is derived from an EMBL/GenBank/DDBJ whole genome shotgun (WGS) entry which is preliminary data.</text>
</comment>
<dbReference type="OrthoDB" id="9812065at2"/>
<name>A0A3D9LGJ1_MARFU</name>